<dbReference type="InterPro" id="IPR022695">
    <property type="entry name" value="Histidinol_DH_monofunct"/>
</dbReference>
<organism evidence="7 8">
    <name type="scientific">Nonomuraea mangrovi</name>
    <dbReference type="NCBI Taxonomy" id="2316207"/>
    <lineage>
        <taxon>Bacteria</taxon>
        <taxon>Bacillati</taxon>
        <taxon>Actinomycetota</taxon>
        <taxon>Actinomycetes</taxon>
        <taxon>Streptosporangiales</taxon>
        <taxon>Streptosporangiaceae</taxon>
        <taxon>Nonomuraea</taxon>
    </lineage>
</organism>
<dbReference type="PRINTS" id="PR00083">
    <property type="entry name" value="HOLDHDRGNASE"/>
</dbReference>
<evidence type="ECO:0000313" key="8">
    <source>
        <dbReference type="Proteomes" id="UP001597368"/>
    </source>
</evidence>
<name>A0ABW4SVX8_9ACTN</name>
<evidence type="ECO:0000256" key="4">
    <source>
        <dbReference type="ARBA" id="ARBA00023002"/>
    </source>
</evidence>
<dbReference type="SUPFAM" id="SSF53720">
    <property type="entry name" value="ALDH-like"/>
    <property type="match status" value="1"/>
</dbReference>
<dbReference type="NCBIfam" id="TIGR00069">
    <property type="entry name" value="hisD"/>
    <property type="match status" value="1"/>
</dbReference>
<dbReference type="Proteomes" id="UP001597368">
    <property type="component" value="Unassembled WGS sequence"/>
</dbReference>
<comment type="pathway">
    <text evidence="1">Amino-acid biosynthesis; L-histidine biosynthesis; L-histidine from 5-phospho-alpha-D-ribose 1-diphosphate: step 9/9.</text>
</comment>
<evidence type="ECO:0000256" key="1">
    <source>
        <dbReference type="ARBA" id="ARBA00004940"/>
    </source>
</evidence>
<evidence type="ECO:0000256" key="5">
    <source>
        <dbReference type="PIRNR" id="PIRNR000099"/>
    </source>
</evidence>
<keyword evidence="8" id="KW-1185">Reference proteome</keyword>
<reference evidence="8" key="1">
    <citation type="journal article" date="2019" name="Int. J. Syst. Evol. Microbiol.">
        <title>The Global Catalogue of Microorganisms (GCM) 10K type strain sequencing project: providing services to taxonomists for standard genome sequencing and annotation.</title>
        <authorList>
            <consortium name="The Broad Institute Genomics Platform"/>
            <consortium name="The Broad Institute Genome Sequencing Center for Infectious Disease"/>
            <person name="Wu L."/>
            <person name="Ma J."/>
        </authorList>
    </citation>
    <scope>NUCLEOTIDE SEQUENCE [LARGE SCALE GENOMIC DNA]</scope>
    <source>
        <strain evidence="8">ICMP 6774ER</strain>
    </source>
</reference>
<dbReference type="EMBL" id="JBHUFV010000033">
    <property type="protein sequence ID" value="MFD1933785.1"/>
    <property type="molecule type" value="Genomic_DNA"/>
</dbReference>
<keyword evidence="4 5" id="KW-0560">Oxidoreductase</keyword>
<proteinExistence type="inferred from homology"/>
<dbReference type="PIRSF" id="PIRSF000099">
    <property type="entry name" value="Histidinol_dh"/>
    <property type="match status" value="1"/>
</dbReference>
<dbReference type="RefSeq" id="WP_379573823.1">
    <property type="nucleotide sequence ID" value="NZ_JBHUFV010000033.1"/>
</dbReference>
<protein>
    <recommendedName>
        <fullName evidence="3">Histidinol dehydrogenase</fullName>
    </recommendedName>
</protein>
<sequence length="431" mass="45042">MTAIIVWQEAGEMERRRLMARGGASAPDAELVESVADLVQRVRLRGDEALVEALHRFHCVRAELRIGPEELQAAGNGLDDGLKQAIRVSIAQVRAFNEIALARSAWRAEIDGVGLGEVTRPIESVGLYVPCGKGSFPSVLIMVATPAVVAGVGRIALVVPPGVDGGVDPAVLFAAHELGLTEVYRSNGPAGIAALACGTATIPAVRKLVGPGSPAVTLAMAEARRLGCVVEAGFGPTDSLIVCDGSADPRLLAADLLNEAEHGLDSAAVLVGIDLQVLKRAAAEVSAQIADLPGPRRDYAEASVRANGGIVLARSREEAMAIANAYAPEHLQLAVEDPEMWLPLVRHAGTVLLGQWTTPSASNFAIGTPATLPTSGFAKVVSGVSVHTYLTRIPVAQLDKDAFWRLAPTITALAEHEGFPAHAATVTVRQN</sequence>
<dbReference type="GO" id="GO:0004399">
    <property type="term" value="F:histidinol dehydrogenase activity"/>
    <property type="evidence" value="ECO:0007669"/>
    <property type="project" value="UniProtKB-EC"/>
</dbReference>
<dbReference type="PANTHER" id="PTHR21256">
    <property type="entry name" value="HISTIDINOL DEHYDROGENASE HDH"/>
    <property type="match status" value="1"/>
</dbReference>
<dbReference type="PANTHER" id="PTHR21256:SF2">
    <property type="entry name" value="HISTIDINE BIOSYNTHESIS TRIFUNCTIONAL PROTEIN"/>
    <property type="match status" value="1"/>
</dbReference>
<dbReference type="Pfam" id="PF00815">
    <property type="entry name" value="Histidinol_dh"/>
    <property type="match status" value="1"/>
</dbReference>
<dbReference type="CDD" id="cd06572">
    <property type="entry name" value="Histidinol_dh"/>
    <property type="match status" value="1"/>
</dbReference>
<dbReference type="Gene3D" id="3.40.50.1980">
    <property type="entry name" value="Nitrogenase molybdenum iron protein domain"/>
    <property type="match status" value="2"/>
</dbReference>
<evidence type="ECO:0000256" key="3">
    <source>
        <dbReference type="ARBA" id="ARBA00016531"/>
    </source>
</evidence>
<comment type="caution">
    <text evidence="7">The sequence shown here is derived from an EMBL/GenBank/DDBJ whole genome shotgun (WGS) entry which is preliminary data.</text>
</comment>
<evidence type="ECO:0000256" key="6">
    <source>
        <dbReference type="RuleBase" id="RU004175"/>
    </source>
</evidence>
<dbReference type="Gene3D" id="1.20.5.1300">
    <property type="match status" value="1"/>
</dbReference>
<accession>A0ABW4SVX8</accession>
<gene>
    <name evidence="7" type="primary">hisD</name>
    <name evidence="7" type="ORF">ACFSKW_20185</name>
</gene>
<evidence type="ECO:0000313" key="7">
    <source>
        <dbReference type="EMBL" id="MFD1933785.1"/>
    </source>
</evidence>
<evidence type="ECO:0000256" key="2">
    <source>
        <dbReference type="ARBA" id="ARBA00010178"/>
    </source>
</evidence>
<comment type="similarity">
    <text evidence="2 5 6">Belongs to the histidinol dehydrogenase family.</text>
</comment>
<dbReference type="InterPro" id="IPR016161">
    <property type="entry name" value="Ald_DH/histidinol_DH"/>
</dbReference>
<dbReference type="InterPro" id="IPR012131">
    <property type="entry name" value="Hstdl_DH"/>
</dbReference>